<feature type="compositionally biased region" description="Acidic residues" evidence="13">
    <location>
        <begin position="346"/>
        <end position="367"/>
    </location>
</feature>
<evidence type="ECO:0000259" key="16">
    <source>
        <dbReference type="PROSITE" id="PS51204"/>
    </source>
</evidence>
<dbReference type="GO" id="GO:0004386">
    <property type="term" value="F:helicase activity"/>
    <property type="evidence" value="ECO:0007669"/>
    <property type="project" value="UniProtKB-KW"/>
</dbReference>
<dbReference type="SUPFAM" id="SSF52540">
    <property type="entry name" value="P-loop containing nucleoside triphosphate hydrolases"/>
    <property type="match status" value="2"/>
</dbReference>
<evidence type="ECO:0000256" key="8">
    <source>
        <dbReference type="ARBA" id="ARBA00022853"/>
    </source>
</evidence>
<feature type="compositionally biased region" description="Basic and acidic residues" evidence="13">
    <location>
        <begin position="2351"/>
        <end position="2365"/>
    </location>
</feature>
<evidence type="ECO:0000256" key="6">
    <source>
        <dbReference type="ARBA" id="ARBA00022806"/>
    </source>
</evidence>
<feature type="compositionally biased region" description="Basic and acidic residues" evidence="13">
    <location>
        <begin position="1564"/>
        <end position="1574"/>
    </location>
</feature>
<keyword evidence="3" id="KW-0597">Phosphoprotein</keyword>
<feature type="compositionally biased region" description="Low complexity" evidence="13">
    <location>
        <begin position="2821"/>
        <end position="2850"/>
    </location>
</feature>
<feature type="compositionally biased region" description="Low complexity" evidence="13">
    <location>
        <begin position="2569"/>
        <end position="2582"/>
    </location>
</feature>
<dbReference type="GO" id="GO:0005524">
    <property type="term" value="F:ATP binding"/>
    <property type="evidence" value="ECO:0007669"/>
    <property type="project" value="UniProtKB-KW"/>
</dbReference>
<feature type="compositionally biased region" description="Polar residues" evidence="13">
    <location>
        <begin position="2689"/>
        <end position="2702"/>
    </location>
</feature>
<feature type="compositionally biased region" description="Low complexity" evidence="13">
    <location>
        <begin position="1843"/>
        <end position="1852"/>
    </location>
</feature>
<feature type="compositionally biased region" description="Low complexity" evidence="13">
    <location>
        <begin position="2070"/>
        <end position="2081"/>
    </location>
</feature>
<dbReference type="GeneTree" id="ENSGT00940000157457"/>
<protein>
    <submittedName>
        <fullName evidence="17">Snf2-related CREBBP activator protein</fullName>
    </submittedName>
</protein>
<feature type="compositionally biased region" description="Acidic residues" evidence="13">
    <location>
        <begin position="2485"/>
        <end position="2499"/>
    </location>
</feature>
<dbReference type="FunFam" id="3.40.50.10810:FF:000005">
    <property type="entry name" value="Photoperiod-independent early flowering 1"/>
    <property type="match status" value="1"/>
</dbReference>
<dbReference type="CDD" id="cd18003">
    <property type="entry name" value="DEXQc_SRCAP"/>
    <property type="match status" value="1"/>
</dbReference>
<dbReference type="InterPro" id="IPR049730">
    <property type="entry name" value="SNF2/RAD54-like_C"/>
</dbReference>
<dbReference type="SMART" id="SM00384">
    <property type="entry name" value="AT_hook"/>
    <property type="match status" value="2"/>
</dbReference>
<feature type="domain" description="Helicase C-terminal" evidence="15">
    <location>
        <begin position="1242"/>
        <end position="1392"/>
    </location>
</feature>
<feature type="compositionally biased region" description="Polar residues" evidence="13">
    <location>
        <begin position="1923"/>
        <end position="1980"/>
    </location>
</feature>
<feature type="compositionally biased region" description="Polar residues" evidence="13">
    <location>
        <begin position="2588"/>
        <end position="2605"/>
    </location>
</feature>
<reference evidence="17" key="1">
    <citation type="submission" date="2025-08" db="UniProtKB">
        <authorList>
            <consortium name="Ensembl"/>
        </authorList>
    </citation>
    <scope>IDENTIFICATION</scope>
</reference>
<feature type="region of interest" description="Disordered" evidence="13">
    <location>
        <begin position="1"/>
        <end position="78"/>
    </location>
</feature>
<feature type="compositionally biased region" description="Low complexity" evidence="13">
    <location>
        <begin position="2666"/>
        <end position="2688"/>
    </location>
</feature>
<dbReference type="InterPro" id="IPR014001">
    <property type="entry name" value="Helicase_ATP-bd"/>
</dbReference>
<feature type="compositionally biased region" description="Polar residues" evidence="13">
    <location>
        <begin position="1588"/>
        <end position="1597"/>
    </location>
</feature>
<evidence type="ECO:0000313" key="18">
    <source>
        <dbReference type="Proteomes" id="UP000261380"/>
    </source>
</evidence>
<dbReference type="Pfam" id="PF00176">
    <property type="entry name" value="SNF2-rel_dom"/>
    <property type="match status" value="1"/>
</dbReference>
<evidence type="ECO:0000256" key="5">
    <source>
        <dbReference type="ARBA" id="ARBA00022801"/>
    </source>
</evidence>
<comment type="similarity">
    <text evidence="2">Belongs to the SNF2/RAD54 helicase family. SWR1 subfamily.</text>
</comment>
<dbReference type="SMART" id="SM00573">
    <property type="entry name" value="HSA"/>
    <property type="match status" value="1"/>
</dbReference>
<feature type="compositionally biased region" description="Acidic residues" evidence="13">
    <location>
        <begin position="426"/>
        <end position="441"/>
    </location>
</feature>
<dbReference type="PROSITE" id="PS51192">
    <property type="entry name" value="HELICASE_ATP_BIND_1"/>
    <property type="match status" value="1"/>
</dbReference>
<evidence type="ECO:0000256" key="4">
    <source>
        <dbReference type="ARBA" id="ARBA00022741"/>
    </source>
</evidence>
<dbReference type="FunFam" id="1.20.120.850:FF:000012">
    <property type="entry name" value="protein PHOTOPERIOD-INDEPENDENT EARLY FLOWERING 1 isoform X3"/>
    <property type="match status" value="1"/>
</dbReference>
<feature type="region of interest" description="Disordered" evidence="13">
    <location>
        <begin position="241"/>
        <end position="287"/>
    </location>
</feature>
<feature type="region of interest" description="Disordered" evidence="13">
    <location>
        <begin position="327"/>
        <end position="392"/>
    </location>
</feature>
<feature type="region of interest" description="Disordered" evidence="13">
    <location>
        <begin position="411"/>
        <end position="464"/>
    </location>
</feature>
<evidence type="ECO:0000256" key="12">
    <source>
        <dbReference type="ARBA" id="ARBA00023242"/>
    </source>
</evidence>
<feature type="compositionally biased region" description="Low complexity" evidence="13">
    <location>
        <begin position="2444"/>
        <end position="2459"/>
    </location>
</feature>
<feature type="compositionally biased region" description="Low complexity" evidence="13">
    <location>
        <begin position="2753"/>
        <end position="2774"/>
    </location>
</feature>
<feature type="compositionally biased region" description="Low complexity" evidence="13">
    <location>
        <begin position="2260"/>
        <end position="2297"/>
    </location>
</feature>
<dbReference type="PROSITE" id="PS51204">
    <property type="entry name" value="HSA"/>
    <property type="match status" value="1"/>
</dbReference>
<dbReference type="GO" id="GO:0010468">
    <property type="term" value="P:regulation of gene expression"/>
    <property type="evidence" value="ECO:0007669"/>
    <property type="project" value="UniProtKB-ARBA"/>
</dbReference>
<feature type="compositionally biased region" description="Polar residues" evidence="13">
    <location>
        <begin position="1793"/>
        <end position="1802"/>
    </location>
</feature>
<dbReference type="InterPro" id="IPR000330">
    <property type="entry name" value="SNF2_N"/>
</dbReference>
<feature type="compositionally biased region" description="Basic and acidic residues" evidence="13">
    <location>
        <begin position="1648"/>
        <end position="1669"/>
    </location>
</feature>
<dbReference type="GO" id="GO:0016887">
    <property type="term" value="F:ATP hydrolysis activity"/>
    <property type="evidence" value="ECO:0007669"/>
    <property type="project" value="TreeGrafter"/>
</dbReference>
<keyword evidence="18" id="KW-1185">Reference proteome</keyword>
<feature type="compositionally biased region" description="Low complexity" evidence="13">
    <location>
        <begin position="1621"/>
        <end position="1638"/>
    </location>
</feature>
<dbReference type="PROSITE" id="PS51194">
    <property type="entry name" value="HELICASE_CTER"/>
    <property type="match status" value="1"/>
</dbReference>
<feature type="domain" description="Helicase ATP-binding" evidence="14">
    <location>
        <begin position="537"/>
        <end position="702"/>
    </location>
</feature>
<feature type="region of interest" description="Disordered" evidence="13">
    <location>
        <begin position="1543"/>
        <end position="2611"/>
    </location>
</feature>
<feature type="compositionally biased region" description="Basic and acidic residues" evidence="13">
    <location>
        <begin position="2787"/>
        <end position="2804"/>
    </location>
</feature>
<feature type="compositionally biased region" description="Basic and acidic residues" evidence="13">
    <location>
        <begin position="2712"/>
        <end position="2735"/>
    </location>
</feature>
<feature type="compositionally biased region" description="Polar residues" evidence="13">
    <location>
        <begin position="2231"/>
        <end position="2253"/>
    </location>
</feature>
<evidence type="ECO:0000256" key="13">
    <source>
        <dbReference type="SAM" id="MobiDB-lite"/>
    </source>
</evidence>
<dbReference type="PANTHER" id="PTHR45685">
    <property type="entry name" value="HELICASE SRCAP-RELATED"/>
    <property type="match status" value="1"/>
</dbReference>
<dbReference type="CDD" id="cd18793">
    <property type="entry name" value="SF2_C_SNF"/>
    <property type="match status" value="1"/>
</dbReference>
<evidence type="ECO:0000256" key="3">
    <source>
        <dbReference type="ARBA" id="ARBA00022553"/>
    </source>
</evidence>
<feature type="compositionally biased region" description="Acidic residues" evidence="13">
    <location>
        <begin position="451"/>
        <end position="464"/>
    </location>
</feature>
<keyword evidence="7" id="KW-0067">ATP-binding</keyword>
<dbReference type="Gene3D" id="3.40.50.300">
    <property type="entry name" value="P-loop containing nucleotide triphosphate hydrolases"/>
    <property type="match status" value="1"/>
</dbReference>
<dbReference type="Gene3D" id="3.40.50.10810">
    <property type="entry name" value="Tandem AAA-ATPase domain"/>
    <property type="match status" value="1"/>
</dbReference>
<dbReference type="InterPro" id="IPR050520">
    <property type="entry name" value="INO80/SWR1_helicase"/>
</dbReference>
<dbReference type="Proteomes" id="UP000261380">
    <property type="component" value="Unplaced"/>
</dbReference>
<organism evidence="17 18">
    <name type="scientific">Xiphophorus couchianus</name>
    <name type="common">Monterrey platyfish</name>
    <dbReference type="NCBI Taxonomy" id="32473"/>
    <lineage>
        <taxon>Eukaryota</taxon>
        <taxon>Metazoa</taxon>
        <taxon>Chordata</taxon>
        <taxon>Craniata</taxon>
        <taxon>Vertebrata</taxon>
        <taxon>Euteleostomi</taxon>
        <taxon>Actinopterygii</taxon>
        <taxon>Neopterygii</taxon>
        <taxon>Teleostei</taxon>
        <taxon>Neoteleostei</taxon>
        <taxon>Acanthomorphata</taxon>
        <taxon>Ovalentaria</taxon>
        <taxon>Atherinomorphae</taxon>
        <taxon>Cyprinodontiformes</taxon>
        <taxon>Poeciliidae</taxon>
        <taxon>Poeciliinae</taxon>
        <taxon>Xiphophorus</taxon>
    </lineage>
</organism>
<feature type="domain" description="HSA" evidence="16">
    <location>
        <begin position="107"/>
        <end position="179"/>
    </location>
</feature>
<dbReference type="GO" id="GO:0042393">
    <property type="term" value="F:histone binding"/>
    <property type="evidence" value="ECO:0007669"/>
    <property type="project" value="TreeGrafter"/>
</dbReference>
<feature type="region of interest" description="Disordered" evidence="13">
    <location>
        <begin position="906"/>
        <end position="952"/>
    </location>
</feature>
<feature type="region of interest" description="Disordered" evidence="13">
    <location>
        <begin position="1048"/>
        <end position="1090"/>
    </location>
</feature>
<feature type="compositionally biased region" description="Basic and acidic residues" evidence="13">
    <location>
        <begin position="372"/>
        <end position="392"/>
    </location>
</feature>
<feature type="compositionally biased region" description="Low complexity" evidence="13">
    <location>
        <begin position="2305"/>
        <end position="2316"/>
    </location>
</feature>
<dbReference type="Pfam" id="PF00271">
    <property type="entry name" value="Helicase_C"/>
    <property type="match status" value="1"/>
</dbReference>
<feature type="compositionally biased region" description="Acidic residues" evidence="13">
    <location>
        <begin position="252"/>
        <end position="279"/>
    </location>
</feature>
<keyword evidence="5" id="KW-0378">Hydrolase</keyword>
<feature type="compositionally biased region" description="Basic and acidic residues" evidence="13">
    <location>
        <begin position="2538"/>
        <end position="2561"/>
    </location>
</feature>
<dbReference type="GO" id="GO:0006338">
    <property type="term" value="P:chromatin remodeling"/>
    <property type="evidence" value="ECO:0007669"/>
    <property type="project" value="UniProtKB-ARBA"/>
</dbReference>
<sequence>WISDRVTVSSSPSSPSASTSFHCPSSTPDWTTPQREKSSPLRGPHGKFVSPSSVGYSSSSSPPDQTTPHRSRGDRHADMAELAKHEADIEHRTQALKKEGFWSTKRLSRLPEPQRTKVHWDYLCEEMQWLSADFAQERRWKRGVARKVVRMVMRHHEELRQKEEKAKRDEHAKIRRVAASIAKEVRAFWSNVEKVVQFKQQSRLEEKRKKALDLQLDFIVGQTEKYSDLLSKSLARPVDTDVLPQKSLPPPVDEDGRDFEPPCEEEDDEETIEVEEQQEGNDAASHQREIELLKEESMLPLDQLLSTLKLPPPQVARANGYGNAFTEQNNEQTLKEECSNESSLSAEEDEDGEFTANEEDAEDEEDTIAAQEKVEGNINHAEELDDLAKEGDMSLEELLEKYKGAYASDFEAPSASASKASSDSEVSGDEEVENEEDESDVESNTSSSEKDVEESAEEEEKDEFGDEGMELLLKEGDHSPPSSSSRPKKEISHIAATAESLQPKGYTLATTKVKTPIPFLLHGTLREYQHIGLDWLVTMYEKKLNGILADEMGLGKTIQTIALLAHLACEKGNWGPHLIIVPTSVMLNWEMELKRWCPGFKILTYFGSQKERKLKRQGWTKPNAFHVCITSYKLVLQDHQAFRRKSWRYLILDEAQNIKNFKSQRWQSLLNFNSHRRLLLTGTPLQNSLMELWSLMHFLMPHVFQSHREFKEWFSNPLTGMIEGSQEYNEGLVKRLHKVLRPFLLRRIKADVEKQMPKKYEHVVRCRLSKRQRFLYDDFMAQASTRETLASGHFMSVINILMQLRKVCNHPNLFDPRPIQSPFITQPIVFRTASLVQEALEISPLKRCDLSSFDLVGLEHHVTRYQADVFLPLHRVSRQLIQEITESPEPPPRPKPVRMKVNRMFQPPPKGDNRPVLLMNKPTCSVPPAAQTPKPSPVSEAAPAPAPPPTPVVQQAGEVVSIAQLASLAGRPVSSSQGSKPVTFQLQGNKLTLSGAQIHQVPAAGPRPVQGCLKHLHNYTPYVKCFSAFFSILSLAPTVVAASSSVAKPSAAPRDSSGQPPVKSKPSGSAKTNLPRRRAPRPPLRSPFHSWLADEMKRQRDSRLDFIFRVNERHCGATPVFGQEVLNFLTFLPGPHPSPAALKAEGDPALREAIHTPDQRVELLSHIIDRFVFVIPPVEAPLISMHCCHPPPSLSHKQAVFSSTLAGQVAPLTRSLHRIHCNMRTQFPDLRLIQYDCGKLQTLHTLLRKLKTGGHRVLIFTQMTRMLDVLEQFLNYHGHIYLRLDGSTRVEQRQALMERFNADRRIFCFILSTRSGGVGVNLTGADTVVFYDSDWNPTMDAQAQDRCHRIGQTRDVHIYRLISERTVEENILKKANQKRMLGDMAIEGGNFTTAFFKEQTIRELFDVNDGEKREVAVELSVPQAEEEEGVNKQSTTILEQALCRAEDEEDIVAASQAKAEQVAELAEFNENIPLDDGGEQEEVEELSKAEQEIAALVEQLTPIERYAMNFLEASLEDVCKEELKQAEVTSHLCLFHRRKPKDKTLTSTRTSGRLRGASPETEPEPPREVPERLRIGLRGRGAAKDSTPVKTSTSTRVQDSKSFKGSSPARDHQTVKTRIQPSRSHPSPVPSPSTSSPPGGKQQGAGESDSKSSKAAREDKTDEKERRMSESSLDSSFGAEHLTKDDDGHMSPPSTSSRSPRKRQSADGEVLRGLVDDSPLAKVLRKLPGRLVTVVEEKEPRRRRRRGSEAGASSEEVAVEEHATGCTDEQSKDNTSQSPNEKTKLTVDRSPQETDSSQSLTVHPQPVRGYPPYSPLHLSPDMPVLRNLPVRRRLETESRMAAQLGEQQQLQGRGRGAPQTKKSDTESSVNCLGTPSKRKRGRPPKIPTALPEPETRVTSSPIEDKSPPLSPKRKRGRPRKDSTVMSDSVCEAQSSSVPQTDSRVPSDSPTTAVPNTVITVSESTRANKTPTETSNSAQPSDENKVETSMFDSTPIQVPTEPAPVPASAATSIPVENLLPSTLVSAPEATSPTSPPSVSAGSPTTVVSRAASEPTSSPVPVPLEPTKPDSSRSPSDDAASNASPPPAATVQTLQPSLEPGKTESVITTDDLHTTTTAAPQEDSAAPQEPAITSTPHGGQEVTKATSETLSGATQMPQANQSNSTTPEETEQRTSPNSNMSDETPATVTLSAEDDTPSPKTEETVAQIQSVSTPPPTETASEAPVVPEHESSTEASAQPNPEETSDATSAETNTFAEMCLPSTEEVSATSSTTAAEAESMMGISSSESPSEIRSTSTSTAMEAVQISAAASDSSPSVSTTQTAATISPVEEPSASTDASEETPTKTPLQTDESAEKSAPIRETKGDCEVEIVADAMKDEAESSKEKSCTSPPKRRKEETSSDPGKEKEEPEAAPLKDRDEKEADQEAAEDQKLSKQKRSISRESSQESVRSSSPSSGSSSSTLTRHAHHKKTYENRHPAKKRRTDASEGEPEEKEEDEEETKNEAVTAASHRRRSGSSSSSSDSDSSESRTRLTRSAKRRLQDEEKEEGNKESKDVKNTHSSDKNTSNNATASTGGESGSDTSSVRMTRKSTGPQPSQDSKAQTNSAPLLLPEPEVLGKRCSALNAAAKLLAMKGRVDTPGHTPRKDSAAKAAAASTSDKNQKPKVPASPQNNSVNPNNNKSKSGKPSTPDQASRTASRSTRQCPGQLVPPLEVEYKRPKPEEKDSKKLSRGKEGEGHSACSSMSSDCEGDCGGRSSRSRSSSNSSQRTRSISSQNTERRGSRAASSGSERDSDRRDRRKDGRKSQEVTSSPGAEGMPDRVLRSVAALAAVQARSPAASTRSSSSNQQRNKT</sequence>
<dbReference type="InterPro" id="IPR027417">
    <property type="entry name" value="P-loop_NTPase"/>
</dbReference>
<feature type="compositionally biased region" description="Low complexity" evidence="13">
    <location>
        <begin position="2023"/>
        <end position="2047"/>
    </location>
</feature>
<feature type="compositionally biased region" description="Basic and acidic residues" evidence="13">
    <location>
        <begin position="2373"/>
        <end position="2385"/>
    </location>
</feature>
<dbReference type="Ensembl" id="ENSXCOT00000004628.1">
    <property type="protein sequence ID" value="ENSXCOP00000004572.1"/>
    <property type="gene ID" value="ENSXCOG00000003602.1"/>
</dbReference>
<dbReference type="GO" id="GO:0010557">
    <property type="term" value="P:positive regulation of macromolecule biosynthetic process"/>
    <property type="evidence" value="ECO:0007669"/>
    <property type="project" value="UniProtKB-ARBA"/>
</dbReference>
<keyword evidence="10" id="KW-0238">DNA-binding</keyword>
<comment type="subcellular location">
    <subcellularLocation>
        <location evidence="1">Nucleus</location>
    </subcellularLocation>
</comment>
<keyword evidence="8" id="KW-0156">Chromatin regulator</keyword>
<feature type="region of interest" description="Disordered" evidence="13">
    <location>
        <begin position="2633"/>
        <end position="2850"/>
    </location>
</feature>
<dbReference type="PANTHER" id="PTHR45685:SF1">
    <property type="entry name" value="HELICASE SRCAP"/>
    <property type="match status" value="1"/>
</dbReference>
<feature type="compositionally biased region" description="Polar residues" evidence="13">
    <location>
        <begin position="2129"/>
        <end position="2188"/>
    </location>
</feature>
<evidence type="ECO:0000256" key="7">
    <source>
        <dbReference type="ARBA" id="ARBA00022840"/>
    </source>
</evidence>
<feature type="compositionally biased region" description="Low complexity" evidence="13">
    <location>
        <begin position="9"/>
        <end position="26"/>
    </location>
</feature>
<keyword evidence="12" id="KW-0539">Nucleus</keyword>
<keyword evidence="11" id="KW-0804">Transcription</keyword>
<reference evidence="17" key="2">
    <citation type="submission" date="2025-09" db="UniProtKB">
        <authorList>
            <consortium name="Ensembl"/>
        </authorList>
    </citation>
    <scope>IDENTIFICATION</scope>
</reference>
<feature type="compositionally biased region" description="Basic and acidic residues" evidence="13">
    <location>
        <begin position="2633"/>
        <end position="2647"/>
    </location>
</feature>
<keyword evidence="4" id="KW-0547">Nucleotide-binding</keyword>
<evidence type="ECO:0000256" key="2">
    <source>
        <dbReference type="ARBA" id="ARBA00009220"/>
    </source>
</evidence>
<keyword evidence="6" id="KW-0347">Helicase</keyword>
<evidence type="ECO:0000256" key="9">
    <source>
        <dbReference type="ARBA" id="ARBA00023015"/>
    </source>
</evidence>
<keyword evidence="9" id="KW-0805">Transcription regulation</keyword>
<dbReference type="InterPro" id="IPR038718">
    <property type="entry name" value="SNF2-like_sf"/>
</dbReference>
<dbReference type="PRINTS" id="PR00929">
    <property type="entry name" value="ATHOOK"/>
</dbReference>
<dbReference type="STRING" id="32473.ENSXCOP00000004572"/>
<dbReference type="GO" id="GO:0003677">
    <property type="term" value="F:DNA binding"/>
    <property type="evidence" value="ECO:0007669"/>
    <property type="project" value="UniProtKB-KW"/>
</dbReference>
<feature type="compositionally biased region" description="Low complexity" evidence="13">
    <location>
        <begin position="2648"/>
        <end position="2657"/>
    </location>
</feature>
<dbReference type="InterPro" id="IPR017956">
    <property type="entry name" value="AT_hook_DNA-bd_motif"/>
</dbReference>
<evidence type="ECO:0000313" key="17">
    <source>
        <dbReference type="Ensembl" id="ENSXCOP00000004572.1"/>
    </source>
</evidence>
<dbReference type="SMART" id="SM00490">
    <property type="entry name" value="HELICc"/>
    <property type="match status" value="1"/>
</dbReference>
<feature type="compositionally biased region" description="Low complexity" evidence="13">
    <location>
        <begin position="50"/>
        <end position="63"/>
    </location>
</feature>
<evidence type="ECO:0000259" key="14">
    <source>
        <dbReference type="PROSITE" id="PS51192"/>
    </source>
</evidence>
<feature type="compositionally biased region" description="Basic and acidic residues" evidence="13">
    <location>
        <begin position="2393"/>
        <end position="2419"/>
    </location>
</feature>
<dbReference type="Pfam" id="PF07529">
    <property type="entry name" value="HSA"/>
    <property type="match status" value="1"/>
</dbReference>
<evidence type="ECO:0000256" key="1">
    <source>
        <dbReference type="ARBA" id="ARBA00004123"/>
    </source>
</evidence>
<dbReference type="GO" id="GO:0140096">
    <property type="term" value="F:catalytic activity, acting on a protein"/>
    <property type="evidence" value="ECO:0007669"/>
    <property type="project" value="UniProtKB-ARBA"/>
</dbReference>
<dbReference type="InterPro" id="IPR001650">
    <property type="entry name" value="Helicase_C-like"/>
</dbReference>
<name>A0A3B5L192_9TELE</name>
<feature type="compositionally biased region" description="Low complexity" evidence="13">
    <location>
        <begin position="1545"/>
        <end position="1560"/>
    </location>
</feature>
<proteinExistence type="inferred from homology"/>
<accession>A0A3B5L192</accession>
<dbReference type="FunFam" id="3.40.50.300:FF:000529">
    <property type="entry name" value="helicase SRCAP isoform X1"/>
    <property type="match status" value="1"/>
</dbReference>
<evidence type="ECO:0000256" key="11">
    <source>
        <dbReference type="ARBA" id="ARBA00023163"/>
    </source>
</evidence>
<feature type="compositionally biased region" description="Low complexity" evidence="13">
    <location>
        <begin position="412"/>
        <end position="425"/>
    </location>
</feature>
<evidence type="ECO:0000256" key="10">
    <source>
        <dbReference type="ARBA" id="ARBA00023125"/>
    </source>
</evidence>
<feature type="compositionally biased region" description="Basic and acidic residues" evidence="13">
    <location>
        <begin position="1781"/>
        <end position="1792"/>
    </location>
</feature>
<dbReference type="SMART" id="SM00487">
    <property type="entry name" value="DEXDc"/>
    <property type="match status" value="1"/>
</dbReference>
<evidence type="ECO:0000259" key="15">
    <source>
        <dbReference type="PROSITE" id="PS51194"/>
    </source>
</evidence>
<dbReference type="GO" id="GO:0000812">
    <property type="term" value="C:Swr1 complex"/>
    <property type="evidence" value="ECO:0007669"/>
    <property type="project" value="TreeGrafter"/>
</dbReference>
<dbReference type="InterPro" id="IPR014012">
    <property type="entry name" value="HSA_dom"/>
</dbReference>